<accession>A0ABS2YFP8</accession>
<dbReference type="PANTHER" id="PTHR17206">
    <property type="entry name" value="PROLACTIN-RELEASING PEPTIDE"/>
    <property type="match status" value="1"/>
</dbReference>
<dbReference type="EMBL" id="JAAWVQ010145329">
    <property type="protein sequence ID" value="MBN3285273.1"/>
    <property type="molecule type" value="Genomic_DNA"/>
</dbReference>
<proteinExistence type="predicted"/>
<dbReference type="Pfam" id="PF15172">
    <property type="entry name" value="Prolactin_RP"/>
    <property type="match status" value="1"/>
</dbReference>
<keyword evidence="2" id="KW-1185">Reference proteome</keyword>
<comment type="caution">
    <text evidence="1">The sequence shown here is derived from an EMBL/GenBank/DDBJ whole genome shotgun (WGS) entry which is preliminary data.</text>
</comment>
<sequence>MLPTAQRCPKGECSSKPRWMKVTAIYTVMLLVSLSFTTAQSSTSGKHHVDNRNPDIDPFWYMGRGVRPIGRFGKRQMNNISNLRPAINTLEFILSSLRNKEVNSLDQTGGESRWLP</sequence>
<dbReference type="Proteomes" id="UP001166093">
    <property type="component" value="Unassembled WGS sequence"/>
</dbReference>
<gene>
    <name evidence="1" type="primary">Prlh</name>
    <name evidence="1" type="ORF">GTO93_0018254</name>
</gene>
<reference evidence="1" key="1">
    <citation type="journal article" date="2021" name="Cell">
        <title>Tracing the genetic footprints of vertebrate landing in non-teleost ray-finned fishes.</title>
        <authorList>
            <person name="Bi X."/>
            <person name="Wang K."/>
            <person name="Yang L."/>
            <person name="Pan H."/>
            <person name="Jiang H."/>
            <person name="Wei Q."/>
            <person name="Fang M."/>
            <person name="Yu H."/>
            <person name="Zhu C."/>
            <person name="Cai Y."/>
            <person name="He Y."/>
            <person name="Gan X."/>
            <person name="Zeng H."/>
            <person name="Yu D."/>
            <person name="Zhu Y."/>
            <person name="Jiang H."/>
            <person name="Qiu Q."/>
            <person name="Yang H."/>
            <person name="Zhang Y.E."/>
            <person name="Wang W."/>
            <person name="Zhu M."/>
            <person name="He S."/>
            <person name="Zhang G."/>
        </authorList>
    </citation>
    <scope>NUCLEOTIDE SEQUENCE</scope>
    <source>
        <strain evidence="1">Pddl_001</strain>
    </source>
</reference>
<feature type="non-terminal residue" evidence="1">
    <location>
        <position position="1"/>
    </location>
</feature>
<protein>
    <submittedName>
        <fullName evidence="1">PRRP protein</fullName>
    </submittedName>
</protein>
<name>A0ABS2YFP8_POLSP</name>
<dbReference type="InterPro" id="IPR026194">
    <property type="entry name" value="PrRP"/>
</dbReference>
<feature type="non-terminal residue" evidence="1">
    <location>
        <position position="116"/>
    </location>
</feature>
<organism evidence="1 2">
    <name type="scientific">Polyodon spathula</name>
    <name type="common">North American paddlefish</name>
    <name type="synonym">Squalus spathula</name>
    <dbReference type="NCBI Taxonomy" id="7913"/>
    <lineage>
        <taxon>Eukaryota</taxon>
        <taxon>Metazoa</taxon>
        <taxon>Chordata</taxon>
        <taxon>Craniata</taxon>
        <taxon>Vertebrata</taxon>
        <taxon>Euteleostomi</taxon>
        <taxon>Actinopterygii</taxon>
        <taxon>Chondrostei</taxon>
        <taxon>Acipenseriformes</taxon>
        <taxon>Polyodontidae</taxon>
        <taxon>Polyodon</taxon>
    </lineage>
</organism>
<evidence type="ECO:0000313" key="2">
    <source>
        <dbReference type="Proteomes" id="UP001166093"/>
    </source>
</evidence>
<dbReference type="PANTHER" id="PTHR17206:SF0">
    <property type="entry name" value="PRRP PROTEIN"/>
    <property type="match status" value="1"/>
</dbReference>
<evidence type="ECO:0000313" key="1">
    <source>
        <dbReference type="EMBL" id="MBN3285273.1"/>
    </source>
</evidence>